<keyword evidence="4 9" id="KW-0999">Mitochondrion inner membrane</keyword>
<keyword evidence="9" id="KW-0811">Translocation</keyword>
<keyword evidence="9" id="KW-0813">Transport</keyword>
<comment type="similarity">
    <text evidence="2 9">Belongs to the Tim17/Tim22/Tim23 family.</text>
</comment>
<comment type="function">
    <text evidence="8 9">Essential core component of the TIM22 complex, a complex that mediates the import and insertion of multi-pass transmembrane proteins into the mitochondrial inner membrane. In the TIM22 complex, it constitutes the voltage-activated and signal-gated channel. Forms a twin-pore translocase that uses the membrane potential as external driving force in 2 voltage-dependent steps.</text>
</comment>
<keyword evidence="9" id="KW-0653">Protein transport</keyword>
<evidence type="ECO:0000256" key="8">
    <source>
        <dbReference type="ARBA" id="ARBA00024713"/>
    </source>
</evidence>
<dbReference type="PANTHER" id="PTHR14110:SF0">
    <property type="entry name" value="MITOCHONDRIAL IMPORT INNER MEMBRANE TRANSLOCASE SUBUNIT TIM22"/>
    <property type="match status" value="1"/>
</dbReference>
<protein>
    <recommendedName>
        <fullName evidence="9">Mitochondrial import inner membrane translocase subunit TIM22</fullName>
    </recommendedName>
</protein>
<proteinExistence type="inferred from homology"/>
<reference evidence="10" key="2">
    <citation type="submission" date="2023-03" db="EMBL/GenBank/DDBJ databases">
        <authorList>
            <person name="Inwood S.N."/>
            <person name="Skelly J.G."/>
            <person name="Guhlin J."/>
            <person name="Harrop T.W.R."/>
            <person name="Goldson S.G."/>
            <person name="Dearden P.K."/>
        </authorList>
    </citation>
    <scope>NUCLEOTIDE SEQUENCE</scope>
    <source>
        <strain evidence="10">Lincoln</strain>
        <tissue evidence="10">Whole body</tissue>
    </source>
</reference>
<keyword evidence="5" id="KW-1133">Transmembrane helix</keyword>
<evidence type="ECO:0000313" key="11">
    <source>
        <dbReference type="Proteomes" id="UP001168972"/>
    </source>
</evidence>
<evidence type="ECO:0000256" key="4">
    <source>
        <dbReference type="ARBA" id="ARBA00022792"/>
    </source>
</evidence>
<dbReference type="GO" id="GO:0042721">
    <property type="term" value="C:TIM22 mitochondrial import inner membrane insertion complex"/>
    <property type="evidence" value="ECO:0007669"/>
    <property type="project" value="UniProtKB-UniRule"/>
</dbReference>
<dbReference type="GO" id="GO:0030943">
    <property type="term" value="F:mitochondrion targeting sequence binding"/>
    <property type="evidence" value="ECO:0007669"/>
    <property type="project" value="TreeGrafter"/>
</dbReference>
<evidence type="ECO:0000256" key="5">
    <source>
        <dbReference type="ARBA" id="ARBA00022989"/>
    </source>
</evidence>
<dbReference type="GO" id="GO:0008320">
    <property type="term" value="F:protein transmembrane transporter activity"/>
    <property type="evidence" value="ECO:0007669"/>
    <property type="project" value="UniProtKB-UniRule"/>
</dbReference>
<gene>
    <name evidence="10" type="ORF">PV327_004812</name>
</gene>
<dbReference type="GO" id="GO:0045039">
    <property type="term" value="P:protein insertion into mitochondrial inner membrane"/>
    <property type="evidence" value="ECO:0007669"/>
    <property type="project" value="UniProtKB-UniRule"/>
</dbReference>
<evidence type="ECO:0000313" key="10">
    <source>
        <dbReference type="EMBL" id="KAK0167411.1"/>
    </source>
</evidence>
<dbReference type="AlphaFoldDB" id="A0AA39KN50"/>
<keyword evidence="6 9" id="KW-0496">Mitochondrion</keyword>
<evidence type="ECO:0000256" key="2">
    <source>
        <dbReference type="ARBA" id="ARBA00008444"/>
    </source>
</evidence>
<evidence type="ECO:0000256" key="1">
    <source>
        <dbReference type="ARBA" id="ARBA00004448"/>
    </source>
</evidence>
<evidence type="ECO:0000256" key="7">
    <source>
        <dbReference type="ARBA" id="ARBA00023136"/>
    </source>
</evidence>
<dbReference type="EMBL" id="JAQQBR010001832">
    <property type="protein sequence ID" value="KAK0167411.1"/>
    <property type="molecule type" value="Genomic_DNA"/>
</dbReference>
<keyword evidence="3" id="KW-0812">Transmembrane</keyword>
<comment type="subunit">
    <text evidence="9">Component of the TIM22 complex.</text>
</comment>
<reference evidence="10" key="1">
    <citation type="journal article" date="2023" name="bioRxiv">
        <title>Scaffold-level genome assemblies of two parasitoid biocontrol wasps reveal the parthenogenesis mechanism and an associated novel virus.</title>
        <authorList>
            <person name="Inwood S."/>
            <person name="Skelly J."/>
            <person name="Guhlin J."/>
            <person name="Harrop T."/>
            <person name="Goldson S."/>
            <person name="Dearden P."/>
        </authorList>
    </citation>
    <scope>NUCLEOTIDE SEQUENCE</scope>
    <source>
        <strain evidence="10">Lincoln</strain>
        <tissue evidence="10">Whole body</tissue>
    </source>
</reference>
<name>A0AA39KN50_MICHY</name>
<sequence>MLRFDPPKLPTPKIEEKDKRVFLTDPLWDQVAVYLVGNHHRVRENIVIPRGPAPVYIKTNDEKTVEAAMESCVFKSVMSCVLGFGLGAAIGLFSASVGTNVTTVEKPQTARETFREIKNTTISHGKSFAAIGCVFSAIECCIESYRGQTDWKNGTYAGGLTGAIIGLRAGIKASIVGAAGFAAFSTAIDYYLHK</sequence>
<keyword evidence="7" id="KW-0472">Membrane</keyword>
<keyword evidence="11" id="KW-1185">Reference proteome</keyword>
<dbReference type="InterPro" id="IPR039175">
    <property type="entry name" value="TIM22"/>
</dbReference>
<comment type="caution">
    <text evidence="10">The sequence shown here is derived from an EMBL/GenBank/DDBJ whole genome shotgun (WGS) entry which is preliminary data.</text>
</comment>
<organism evidence="10 11">
    <name type="scientific">Microctonus hyperodae</name>
    <name type="common">Parasitoid wasp</name>
    <dbReference type="NCBI Taxonomy" id="165561"/>
    <lineage>
        <taxon>Eukaryota</taxon>
        <taxon>Metazoa</taxon>
        <taxon>Ecdysozoa</taxon>
        <taxon>Arthropoda</taxon>
        <taxon>Hexapoda</taxon>
        <taxon>Insecta</taxon>
        <taxon>Pterygota</taxon>
        <taxon>Neoptera</taxon>
        <taxon>Endopterygota</taxon>
        <taxon>Hymenoptera</taxon>
        <taxon>Apocrita</taxon>
        <taxon>Ichneumonoidea</taxon>
        <taxon>Braconidae</taxon>
        <taxon>Euphorinae</taxon>
        <taxon>Microctonus</taxon>
    </lineage>
</organism>
<accession>A0AA39KN50</accession>
<evidence type="ECO:0000256" key="3">
    <source>
        <dbReference type="ARBA" id="ARBA00022692"/>
    </source>
</evidence>
<dbReference type="Proteomes" id="UP001168972">
    <property type="component" value="Unassembled WGS sequence"/>
</dbReference>
<dbReference type="PANTHER" id="PTHR14110">
    <property type="entry name" value="MITOCHONDRIAL IMPORT INNER MEMBRANE TRANSLOCASE SUBUNIT TIM22"/>
    <property type="match status" value="1"/>
</dbReference>
<evidence type="ECO:0000256" key="9">
    <source>
        <dbReference type="RuleBase" id="RU367038"/>
    </source>
</evidence>
<comment type="subcellular location">
    <subcellularLocation>
        <location evidence="1 9">Mitochondrion inner membrane</location>
        <topology evidence="1 9">Multi-pass membrane protein</topology>
    </subcellularLocation>
</comment>
<evidence type="ECO:0000256" key="6">
    <source>
        <dbReference type="ARBA" id="ARBA00023128"/>
    </source>
</evidence>
<dbReference type="Pfam" id="PF02466">
    <property type="entry name" value="Tim17"/>
    <property type="match status" value="1"/>
</dbReference>